<protein>
    <submittedName>
        <fullName evidence="1">Uncharacterized protein</fullName>
    </submittedName>
</protein>
<name>A0A6S6SP72_9BACT</name>
<accession>A0A6S6SP72</accession>
<proteinExistence type="predicted"/>
<dbReference type="AlphaFoldDB" id="A0A6S6SP72"/>
<evidence type="ECO:0000313" key="1">
    <source>
        <dbReference type="EMBL" id="CAA6806502.1"/>
    </source>
</evidence>
<gene>
    <name evidence="1" type="ORF">HELGO_WM12431</name>
</gene>
<sequence length="48" mass="5733">MSKTEFEYHKKNIEKDWETFCKLKDQLTLTQKAEFAQALISREIKLGI</sequence>
<organism evidence="1">
    <name type="scientific">uncultured Sulfurovum sp</name>
    <dbReference type="NCBI Taxonomy" id="269237"/>
    <lineage>
        <taxon>Bacteria</taxon>
        <taxon>Pseudomonadati</taxon>
        <taxon>Campylobacterota</taxon>
        <taxon>Epsilonproteobacteria</taxon>
        <taxon>Campylobacterales</taxon>
        <taxon>Sulfurovaceae</taxon>
        <taxon>Sulfurovum</taxon>
        <taxon>environmental samples</taxon>
    </lineage>
</organism>
<dbReference type="EMBL" id="CACVAZ010000033">
    <property type="protein sequence ID" value="CAA6806502.1"/>
    <property type="molecule type" value="Genomic_DNA"/>
</dbReference>
<reference evidence="1" key="1">
    <citation type="submission" date="2020-01" db="EMBL/GenBank/DDBJ databases">
        <authorList>
            <person name="Meier V. D."/>
            <person name="Meier V D."/>
        </authorList>
    </citation>
    <scope>NUCLEOTIDE SEQUENCE</scope>
    <source>
        <strain evidence="1">HLG_WM_MAG_02</strain>
    </source>
</reference>